<dbReference type="AlphaFoldDB" id="A0A4U8VWW1"/>
<protein>
    <recommendedName>
        <fullName evidence="4">Secreted protein</fullName>
    </recommendedName>
</protein>
<dbReference type="EMBL" id="LR215973">
    <property type="protein sequence ID" value="VFA96444.1"/>
    <property type="molecule type" value="Genomic_DNA"/>
</dbReference>
<proteinExistence type="predicted"/>
<accession>A0A4U8VWW1</accession>
<gene>
    <name evidence="2" type="ORF">NCTC10797_00193</name>
</gene>
<organism evidence="2 3">
    <name type="scientific">Nocardia cyriacigeorgica</name>
    <dbReference type="NCBI Taxonomy" id="135487"/>
    <lineage>
        <taxon>Bacteria</taxon>
        <taxon>Bacillati</taxon>
        <taxon>Actinomycetota</taxon>
        <taxon>Actinomycetes</taxon>
        <taxon>Mycobacteriales</taxon>
        <taxon>Nocardiaceae</taxon>
        <taxon>Nocardia</taxon>
    </lineage>
</organism>
<keyword evidence="1" id="KW-0732">Signal</keyword>
<dbReference type="Proteomes" id="UP000290439">
    <property type="component" value="Chromosome"/>
</dbReference>
<reference evidence="2 3" key="1">
    <citation type="submission" date="2019-02" db="EMBL/GenBank/DDBJ databases">
        <authorList>
            <consortium name="Pathogen Informatics"/>
        </authorList>
    </citation>
    <scope>NUCLEOTIDE SEQUENCE [LARGE SCALE GENOMIC DNA]</scope>
    <source>
        <strain evidence="2 3">3012STDY6756504</strain>
    </source>
</reference>
<evidence type="ECO:0000256" key="1">
    <source>
        <dbReference type="SAM" id="SignalP"/>
    </source>
</evidence>
<feature type="chain" id="PRO_5039640714" description="Secreted protein" evidence="1">
    <location>
        <begin position="22"/>
        <end position="79"/>
    </location>
</feature>
<evidence type="ECO:0008006" key="4">
    <source>
        <dbReference type="Google" id="ProtNLM"/>
    </source>
</evidence>
<name>A0A4U8VWW1_9NOCA</name>
<evidence type="ECO:0000313" key="3">
    <source>
        <dbReference type="Proteomes" id="UP000290439"/>
    </source>
</evidence>
<evidence type="ECO:0000313" key="2">
    <source>
        <dbReference type="EMBL" id="VFA96444.1"/>
    </source>
</evidence>
<feature type="signal peptide" evidence="1">
    <location>
        <begin position="1"/>
        <end position="21"/>
    </location>
</feature>
<sequence length="79" mass="8088">MGGSRRHFVLVIASLICGVFAGTGPAAAIPLDPVAVLCTGSADGSRGTCGRWTGSSHYKTGADAGRLVDEVPRGIHRRP</sequence>